<dbReference type="VEuPathDB" id="FungiDB:CCM_08664"/>
<dbReference type="Gene3D" id="3.50.50.60">
    <property type="entry name" value="FAD/NAD(P)-binding domain"/>
    <property type="match status" value="1"/>
</dbReference>
<keyword evidence="6" id="KW-0472">Membrane</keyword>
<keyword evidence="6" id="KW-0812">Transmembrane</keyword>
<keyword evidence="4" id="KW-0560">Oxidoreductase</keyword>
<dbReference type="OrthoDB" id="5428495at2759"/>
<evidence type="ECO:0000313" key="9">
    <source>
        <dbReference type="Proteomes" id="UP000323067"/>
    </source>
</evidence>
<dbReference type="VEuPathDB" id="FungiDB:A9K55_008917"/>
<keyword evidence="5" id="KW-0503">Monooxygenase</keyword>
<dbReference type="AlphaFoldDB" id="A0A2H4SK92"/>
<feature type="transmembrane region" description="Helical" evidence="6">
    <location>
        <begin position="12"/>
        <end position="31"/>
    </location>
</feature>
<comment type="similarity">
    <text evidence="1">Belongs to the paxM FAD-dependent monooxygenase family.</text>
</comment>
<sequence>MPPDKRSSALDIAIVGAGIAGLTAAIALLAGDGARHRVTVLERYANSQPTFGGAVQLHTNATRVLREYGVAEEIEACLPELRSVHNIHRLSDGRLLYNLPADVSRRAYKSPIWNINRGDLLRILLAEAEKLGAVCRFAARVVDIDAEADGPLLTLENGETHSFDLVIASDGVRSRIREKMLGPVAVQHRLTAYSINVDREKLRGHKDLDSLLNRSGFWVGPKQTVVGVDLPSTCTFVFCTERDDGVAGVWDKPHDVEDVRRQFADAEPRLQKCLSLATGACYIWQFSDLPVLDRWSSRNGRVVLIGDAAHAVLPFAAQGAGTSIEDGACLAGCLLRSGSVAEATAAFEAIRKPRTTFISKAGHMNMEFGHLADGPEQEARDAALERMRIHEANMGGPRLTLPAGPPPNDLHGFEPPEKVTNLYMPAARAYVSGYNIFAHASASRRILSYIC</sequence>
<dbReference type="GO" id="GO:0071949">
    <property type="term" value="F:FAD binding"/>
    <property type="evidence" value="ECO:0007669"/>
    <property type="project" value="InterPro"/>
</dbReference>
<evidence type="ECO:0000256" key="2">
    <source>
        <dbReference type="ARBA" id="ARBA00022630"/>
    </source>
</evidence>
<reference evidence="8 9" key="1">
    <citation type="journal article" date="2017" name="BMC Genomics">
        <title>Chromosome level assembly and secondary metabolite potential of the parasitic fungus Cordyceps militaris.</title>
        <authorList>
            <person name="Kramer G.J."/>
            <person name="Nodwell J.R."/>
        </authorList>
    </citation>
    <scope>NUCLEOTIDE SEQUENCE [LARGE SCALE GENOMIC DNA]</scope>
    <source>
        <strain evidence="8 9">ATCC 34164</strain>
    </source>
</reference>
<dbReference type="InterPro" id="IPR050493">
    <property type="entry name" value="FAD-dep_Monooxygenase_BioMet"/>
</dbReference>
<evidence type="ECO:0000313" key="8">
    <source>
        <dbReference type="EMBL" id="ATY63527.1"/>
    </source>
</evidence>
<name>A0A2H4SK92_CORMI</name>
<dbReference type="PANTHER" id="PTHR13789">
    <property type="entry name" value="MONOOXYGENASE"/>
    <property type="match status" value="1"/>
</dbReference>
<gene>
    <name evidence="8" type="ORF">A9K55_008917</name>
</gene>
<evidence type="ECO:0000256" key="5">
    <source>
        <dbReference type="ARBA" id="ARBA00023033"/>
    </source>
</evidence>
<keyword evidence="3" id="KW-0274">FAD</keyword>
<accession>A0A2H4SK92</accession>
<feature type="domain" description="FAD-binding" evidence="7">
    <location>
        <begin position="11"/>
        <end position="334"/>
    </location>
</feature>
<dbReference type="Proteomes" id="UP000323067">
    <property type="component" value="Chromosome vii"/>
</dbReference>
<evidence type="ECO:0000259" key="7">
    <source>
        <dbReference type="Pfam" id="PF01494"/>
    </source>
</evidence>
<dbReference type="PANTHER" id="PTHR13789:SF306">
    <property type="entry name" value="HYDROXYLASE, PUTATIVE-RELATED"/>
    <property type="match status" value="1"/>
</dbReference>
<dbReference type="GO" id="GO:0004497">
    <property type="term" value="F:monooxygenase activity"/>
    <property type="evidence" value="ECO:0007669"/>
    <property type="project" value="UniProtKB-KW"/>
</dbReference>
<dbReference type="InterPro" id="IPR036188">
    <property type="entry name" value="FAD/NAD-bd_sf"/>
</dbReference>
<protein>
    <submittedName>
        <fullName evidence="8">Salicylate hydroxylase</fullName>
    </submittedName>
</protein>
<dbReference type="SUPFAM" id="SSF51905">
    <property type="entry name" value="FAD/NAD(P)-binding domain"/>
    <property type="match status" value="1"/>
</dbReference>
<keyword evidence="6" id="KW-1133">Transmembrane helix</keyword>
<evidence type="ECO:0000256" key="6">
    <source>
        <dbReference type="SAM" id="Phobius"/>
    </source>
</evidence>
<evidence type="ECO:0000256" key="4">
    <source>
        <dbReference type="ARBA" id="ARBA00023002"/>
    </source>
</evidence>
<dbReference type="EMBL" id="CP023324">
    <property type="protein sequence ID" value="ATY63527.1"/>
    <property type="molecule type" value="Genomic_DNA"/>
</dbReference>
<dbReference type="InterPro" id="IPR002938">
    <property type="entry name" value="FAD-bd"/>
</dbReference>
<organism evidence="8 9">
    <name type="scientific">Cordyceps militaris</name>
    <name type="common">Caterpillar fungus</name>
    <name type="synonym">Clavaria militaris</name>
    <dbReference type="NCBI Taxonomy" id="73501"/>
    <lineage>
        <taxon>Eukaryota</taxon>
        <taxon>Fungi</taxon>
        <taxon>Dikarya</taxon>
        <taxon>Ascomycota</taxon>
        <taxon>Pezizomycotina</taxon>
        <taxon>Sordariomycetes</taxon>
        <taxon>Hypocreomycetidae</taxon>
        <taxon>Hypocreales</taxon>
        <taxon>Cordycipitaceae</taxon>
        <taxon>Cordyceps</taxon>
    </lineage>
</organism>
<proteinExistence type="inferred from homology"/>
<evidence type="ECO:0000256" key="3">
    <source>
        <dbReference type="ARBA" id="ARBA00022827"/>
    </source>
</evidence>
<evidence type="ECO:0000256" key="1">
    <source>
        <dbReference type="ARBA" id="ARBA00007992"/>
    </source>
</evidence>
<dbReference type="PRINTS" id="PR00420">
    <property type="entry name" value="RNGMNOXGNASE"/>
</dbReference>
<dbReference type="Pfam" id="PF01494">
    <property type="entry name" value="FAD_binding_3"/>
    <property type="match status" value="1"/>
</dbReference>
<keyword evidence="2" id="KW-0285">Flavoprotein</keyword>